<dbReference type="SUPFAM" id="SSF55729">
    <property type="entry name" value="Acyl-CoA N-acyltransferases (Nat)"/>
    <property type="match status" value="1"/>
</dbReference>
<dbReference type="Pfam" id="PF00583">
    <property type="entry name" value="Acetyltransf_1"/>
    <property type="match status" value="1"/>
</dbReference>
<dbReference type="PROSITE" id="PS51186">
    <property type="entry name" value="GNAT"/>
    <property type="match status" value="1"/>
</dbReference>
<evidence type="ECO:0000256" key="2">
    <source>
        <dbReference type="ARBA" id="ARBA00023315"/>
    </source>
</evidence>
<dbReference type="InterPro" id="IPR016181">
    <property type="entry name" value="Acyl_CoA_acyltransferase"/>
</dbReference>
<evidence type="ECO:0000256" key="1">
    <source>
        <dbReference type="ARBA" id="ARBA00022679"/>
    </source>
</evidence>
<dbReference type="InterPro" id="IPR000182">
    <property type="entry name" value="GNAT_dom"/>
</dbReference>
<evidence type="ECO:0000313" key="5">
    <source>
        <dbReference type="Proteomes" id="UP001371224"/>
    </source>
</evidence>
<sequence length="174" mass="19077">MPADRMPVRNATVADAHGLAVVHVRSWQAAYRGLMPQEVLDALSIAEREANWARFMADSERSSRTLVVERDNEIVGWAGYGAARDDDAPGTGELWGIYAHPAAWSTGVGHALVTAVEAALRAEGHEVAYLWVLAGNDRAAAFYERHGWASDGGTKIDERPGLTLHERRHVKRLV</sequence>
<gene>
    <name evidence="4" type="ORF">WDU99_10670</name>
</gene>
<dbReference type="CDD" id="cd04301">
    <property type="entry name" value="NAT_SF"/>
    <property type="match status" value="1"/>
</dbReference>
<keyword evidence="5" id="KW-1185">Reference proteome</keyword>
<dbReference type="InterPro" id="IPR050832">
    <property type="entry name" value="Bact_Acetyltransf"/>
</dbReference>
<evidence type="ECO:0000313" key="4">
    <source>
        <dbReference type="EMBL" id="MEJ1088781.1"/>
    </source>
</evidence>
<dbReference type="Gene3D" id="3.40.630.30">
    <property type="match status" value="1"/>
</dbReference>
<reference evidence="4 5" key="1">
    <citation type="submission" date="2024-02" db="EMBL/GenBank/DDBJ databases">
        <authorList>
            <person name="Saticioglu I.B."/>
        </authorList>
    </citation>
    <scope>NUCLEOTIDE SEQUENCE [LARGE SCALE GENOMIC DNA]</scope>
    <source>
        <strain evidence="4 5">Mu-80</strain>
    </source>
</reference>
<dbReference type="EMBL" id="JBBDGM010000007">
    <property type="protein sequence ID" value="MEJ1088781.1"/>
    <property type="molecule type" value="Genomic_DNA"/>
</dbReference>
<dbReference type="PANTHER" id="PTHR43877">
    <property type="entry name" value="AMINOALKYLPHOSPHONATE N-ACETYLTRANSFERASE-RELATED-RELATED"/>
    <property type="match status" value="1"/>
</dbReference>
<feature type="domain" description="N-acetyltransferase" evidence="3">
    <location>
        <begin position="6"/>
        <end position="174"/>
    </location>
</feature>
<dbReference type="Proteomes" id="UP001371224">
    <property type="component" value="Unassembled WGS sequence"/>
</dbReference>
<evidence type="ECO:0000259" key="3">
    <source>
        <dbReference type="PROSITE" id="PS51186"/>
    </source>
</evidence>
<organism evidence="4 5">
    <name type="scientific">Microbacterium bandirmense</name>
    <dbReference type="NCBI Taxonomy" id="3122050"/>
    <lineage>
        <taxon>Bacteria</taxon>
        <taxon>Bacillati</taxon>
        <taxon>Actinomycetota</taxon>
        <taxon>Actinomycetes</taxon>
        <taxon>Micrococcales</taxon>
        <taxon>Microbacteriaceae</taxon>
        <taxon>Microbacterium</taxon>
    </lineage>
</organism>
<comment type="caution">
    <text evidence="4">The sequence shown here is derived from an EMBL/GenBank/DDBJ whole genome shotgun (WGS) entry which is preliminary data.</text>
</comment>
<keyword evidence="1" id="KW-0808">Transferase</keyword>
<proteinExistence type="predicted"/>
<name>A0ABU8LDX3_9MICO</name>
<keyword evidence="2" id="KW-0012">Acyltransferase</keyword>
<dbReference type="RefSeq" id="WP_337332434.1">
    <property type="nucleotide sequence ID" value="NZ_JBBDGM010000007.1"/>
</dbReference>
<accession>A0ABU8LDX3</accession>
<dbReference type="PANTHER" id="PTHR43877:SF1">
    <property type="entry name" value="ACETYLTRANSFERASE"/>
    <property type="match status" value="1"/>
</dbReference>
<protein>
    <submittedName>
        <fullName evidence="4">GNAT family N-acetyltransferase</fullName>
    </submittedName>
</protein>